<dbReference type="PANTHER" id="PTHR31793:SF37">
    <property type="entry name" value="ACYL-COA THIOESTER HYDROLASE YBGC"/>
    <property type="match status" value="1"/>
</dbReference>
<comment type="caution">
    <text evidence="4">The sequence shown here is derived from an EMBL/GenBank/DDBJ whole genome shotgun (WGS) entry which is preliminary data.</text>
</comment>
<dbReference type="PIRSF" id="PIRSF003230">
    <property type="entry name" value="YbgC"/>
    <property type="match status" value="1"/>
</dbReference>
<dbReference type="InterPro" id="IPR029069">
    <property type="entry name" value="HotDog_dom_sf"/>
</dbReference>
<feature type="domain" description="Thioesterase" evidence="3">
    <location>
        <begin position="19"/>
        <end position="102"/>
    </location>
</feature>
<evidence type="ECO:0000256" key="1">
    <source>
        <dbReference type="ARBA" id="ARBA00005953"/>
    </source>
</evidence>
<comment type="similarity">
    <text evidence="1">Belongs to the 4-hydroxybenzoyl-CoA thioesterase family.</text>
</comment>
<evidence type="ECO:0000313" key="5">
    <source>
        <dbReference type="Proteomes" id="UP000175989"/>
    </source>
</evidence>
<sequence length="137" mass="15802">MPARFDWNVRVYYEDTDAGGIVYYANYLKFFERARTEWLRHLNVNQRALQQEHDVLFVVKSVTSEYHAPAKLDDVIKLTLVIQKLGRASVAFQQQAWCGEQLLNSAQVTIACVDTAMRLRAIPPAVAEKMRHYVISD</sequence>
<dbReference type="SUPFAM" id="SSF54637">
    <property type="entry name" value="Thioesterase/thiol ester dehydrase-isomerase"/>
    <property type="match status" value="1"/>
</dbReference>
<dbReference type="FunFam" id="3.10.129.10:FF:000004">
    <property type="entry name" value="Tol-pal system-associated acyl-CoA thioesterase"/>
    <property type="match status" value="1"/>
</dbReference>
<dbReference type="PATRIC" id="fig|762836.4.peg.4235"/>
<proteinExistence type="inferred from homology"/>
<dbReference type="CDD" id="cd00586">
    <property type="entry name" value="4HBT"/>
    <property type="match status" value="1"/>
</dbReference>
<keyword evidence="5" id="KW-1185">Reference proteome</keyword>
<dbReference type="Pfam" id="PF03061">
    <property type="entry name" value="4HBT"/>
    <property type="match status" value="1"/>
</dbReference>
<dbReference type="InterPro" id="IPR014166">
    <property type="entry name" value="Tol-Pal_acyl-CoA_thioesterase"/>
</dbReference>
<reference evidence="5" key="1">
    <citation type="journal article" date="2016" name="Front. Microbiol.">
        <title>Molecular Keys to the Janthinobacterium and Duganella spp. Interaction with the Plant Pathogen Fusarium graminearum.</title>
        <authorList>
            <person name="Haack F.S."/>
            <person name="Poehlein A."/>
            <person name="Kroger C."/>
            <person name="Voigt C.A."/>
            <person name="Piepenbring M."/>
            <person name="Bode H.B."/>
            <person name="Daniel R."/>
            <person name="Schafer W."/>
            <person name="Streit W.R."/>
        </authorList>
    </citation>
    <scope>NUCLEOTIDE SEQUENCE [LARGE SCALE GENOMIC DNA]</scope>
    <source>
        <strain evidence="5">T54</strain>
    </source>
</reference>
<dbReference type="OrthoDB" id="9808429at2"/>
<dbReference type="EMBL" id="LROM01000115">
    <property type="protein sequence ID" value="OEZ96005.1"/>
    <property type="molecule type" value="Genomic_DNA"/>
</dbReference>
<gene>
    <name evidence="4" type="primary">ybgC</name>
    <name evidence="4" type="ORF">DUPY_41080</name>
</gene>
<dbReference type="RefSeq" id="WP_070250650.1">
    <property type="nucleotide sequence ID" value="NZ_LROM01000115.1"/>
</dbReference>
<keyword evidence="2 4" id="KW-0378">Hydrolase</keyword>
<dbReference type="InterPro" id="IPR006684">
    <property type="entry name" value="YbgC/YbaW"/>
</dbReference>
<evidence type="ECO:0000313" key="4">
    <source>
        <dbReference type="EMBL" id="OEZ96005.1"/>
    </source>
</evidence>
<dbReference type="NCBIfam" id="TIGR00051">
    <property type="entry name" value="YbgC/FadM family acyl-CoA thioesterase"/>
    <property type="match status" value="1"/>
</dbReference>
<dbReference type="Proteomes" id="UP000175989">
    <property type="component" value="Unassembled WGS sequence"/>
</dbReference>
<evidence type="ECO:0000259" key="3">
    <source>
        <dbReference type="Pfam" id="PF03061"/>
    </source>
</evidence>
<dbReference type="GO" id="GO:0047617">
    <property type="term" value="F:fatty acyl-CoA hydrolase activity"/>
    <property type="evidence" value="ECO:0007669"/>
    <property type="project" value="TreeGrafter"/>
</dbReference>
<dbReference type="InterPro" id="IPR050563">
    <property type="entry name" value="4-hydroxybenzoyl-CoA_TE"/>
</dbReference>
<organism evidence="4 5">
    <name type="scientific">Duganella phyllosphaerae</name>
    <dbReference type="NCBI Taxonomy" id="762836"/>
    <lineage>
        <taxon>Bacteria</taxon>
        <taxon>Pseudomonadati</taxon>
        <taxon>Pseudomonadota</taxon>
        <taxon>Betaproteobacteria</taxon>
        <taxon>Burkholderiales</taxon>
        <taxon>Oxalobacteraceae</taxon>
        <taxon>Telluria group</taxon>
        <taxon>Duganella</taxon>
    </lineage>
</organism>
<dbReference type="Gene3D" id="3.10.129.10">
    <property type="entry name" value="Hotdog Thioesterase"/>
    <property type="match status" value="1"/>
</dbReference>
<accession>A0A1E7WDH9</accession>
<dbReference type="AlphaFoldDB" id="A0A1E7WDH9"/>
<dbReference type="EC" id="3.1.2.-" evidence="4"/>
<dbReference type="PANTHER" id="PTHR31793">
    <property type="entry name" value="4-HYDROXYBENZOYL-COA THIOESTERASE FAMILY MEMBER"/>
    <property type="match status" value="1"/>
</dbReference>
<protein>
    <submittedName>
        <fullName evidence="4">Acyl-CoA thioester hydrolase YbgC</fullName>
        <ecNumber evidence="4">3.1.2.-</ecNumber>
    </submittedName>
</protein>
<dbReference type="InterPro" id="IPR006683">
    <property type="entry name" value="Thioestr_dom"/>
</dbReference>
<dbReference type="NCBIfam" id="TIGR02799">
    <property type="entry name" value="thio_ybgC"/>
    <property type="match status" value="1"/>
</dbReference>
<evidence type="ECO:0000256" key="2">
    <source>
        <dbReference type="ARBA" id="ARBA00022801"/>
    </source>
</evidence>
<name>A0A1E7WDH9_9BURK</name>